<keyword evidence="1" id="KW-1133">Transmembrane helix</keyword>
<dbReference type="InterPro" id="IPR049971">
    <property type="entry name" value="CLC_0170-like"/>
</dbReference>
<feature type="transmembrane region" description="Helical" evidence="1">
    <location>
        <begin position="49"/>
        <end position="68"/>
    </location>
</feature>
<accession>A0ABY4RFR7</accession>
<name>A0ABY4RFR7_9BACL</name>
<feature type="transmembrane region" description="Helical" evidence="1">
    <location>
        <begin position="12"/>
        <end position="29"/>
    </location>
</feature>
<dbReference type="Proteomes" id="UP001057134">
    <property type="component" value="Chromosome"/>
</dbReference>
<evidence type="ECO:0000313" key="2">
    <source>
        <dbReference type="EMBL" id="UQZ80945.1"/>
    </source>
</evidence>
<evidence type="ECO:0000256" key="1">
    <source>
        <dbReference type="SAM" id="Phobius"/>
    </source>
</evidence>
<keyword evidence="1" id="KW-0472">Membrane</keyword>
<evidence type="ECO:0008006" key="4">
    <source>
        <dbReference type="Google" id="ProtNLM"/>
    </source>
</evidence>
<dbReference type="RefSeq" id="WP_249863217.1">
    <property type="nucleotide sequence ID" value="NZ_CP027059.1"/>
</dbReference>
<reference evidence="2" key="2">
    <citation type="journal article" date="2021" name="J Anim Sci Technol">
        <title>Complete genome sequence of Paenibacillus konkukensis sp. nov. SK3146 as a potential probiotic strain.</title>
        <authorList>
            <person name="Jung H.I."/>
            <person name="Park S."/>
            <person name="Niu K.M."/>
            <person name="Lee S.W."/>
            <person name="Kothari D."/>
            <person name="Yi K.J."/>
            <person name="Kim S.K."/>
        </authorList>
    </citation>
    <scope>NUCLEOTIDE SEQUENCE</scope>
    <source>
        <strain evidence="2">SK3146</strain>
    </source>
</reference>
<dbReference type="NCBIfam" id="NF042414">
    <property type="entry name" value="CLC_0170_fam"/>
    <property type="match status" value="1"/>
</dbReference>
<evidence type="ECO:0000313" key="3">
    <source>
        <dbReference type="Proteomes" id="UP001057134"/>
    </source>
</evidence>
<reference evidence="2" key="1">
    <citation type="submission" date="2018-02" db="EMBL/GenBank/DDBJ databases">
        <authorList>
            <person name="Kim S.-K."/>
            <person name="Jung H.-I."/>
            <person name="Lee S.-W."/>
        </authorList>
    </citation>
    <scope>NUCLEOTIDE SEQUENCE</scope>
    <source>
        <strain evidence="2">SK3146</strain>
    </source>
</reference>
<protein>
    <recommendedName>
        <fullName evidence="4">DUF4181 domain-containing protein</fullName>
    </recommendedName>
</protein>
<organism evidence="2 3">
    <name type="scientific">Paenibacillus konkukensis</name>
    <dbReference type="NCBI Taxonomy" id="2020716"/>
    <lineage>
        <taxon>Bacteria</taxon>
        <taxon>Bacillati</taxon>
        <taxon>Bacillota</taxon>
        <taxon>Bacilli</taxon>
        <taxon>Bacillales</taxon>
        <taxon>Paenibacillaceae</taxon>
        <taxon>Paenibacillus</taxon>
    </lineage>
</organism>
<sequence length="69" mass="7809">MTIVIGFVESLSSYYLVALFVGIGLFLRLRYYISYKDRKLSKDAAFAKYGGYCCILLSCVVLVAHFIII</sequence>
<keyword evidence="1" id="KW-0812">Transmembrane</keyword>
<proteinExistence type="predicted"/>
<keyword evidence="3" id="KW-1185">Reference proteome</keyword>
<dbReference type="EMBL" id="CP027059">
    <property type="protein sequence ID" value="UQZ80945.1"/>
    <property type="molecule type" value="Genomic_DNA"/>
</dbReference>
<gene>
    <name evidence="2" type="ORF">SK3146_00101</name>
</gene>